<feature type="region of interest" description="Disordered" evidence="1">
    <location>
        <begin position="29"/>
        <end position="49"/>
    </location>
</feature>
<feature type="region of interest" description="Disordered" evidence="1">
    <location>
        <begin position="252"/>
        <end position="284"/>
    </location>
</feature>
<sequence length="344" mass="37162">MQDPASKIPLPRGSVFDRVKWIEKTHGASNPLADQINGGSRGKVKLPRASRVSERAVQINETNERIKEQESRIPKLSEISVLAGKPAAKLAVQPSPVISEASTIEVPPAVDTSAVISGAVLEQGAFSAPVMNSSLVHSRSQSNASSTTPVMPIESNASPGVESADENQQLPACGPPVSLQRMTIVDDSEDDNELSRLQPTQVMARGGADDKHPQRAATLPRSFTGSSSSAGRPSLGGVRGRAINTSRRYHKAPIAASQDEARPLSSSKSMSSLHHQSEPIGDYHEHERPSLLLRLNEISAQRPTKTDLVSNRSSPRFVKRSQFYSTTELSTTTTSMHRPTRRFK</sequence>
<gene>
    <name evidence="2" type="ORF">DL89DRAFT_114668</name>
</gene>
<evidence type="ECO:0000256" key="1">
    <source>
        <dbReference type="SAM" id="MobiDB-lite"/>
    </source>
</evidence>
<feature type="compositionally biased region" description="Polar residues" evidence="1">
    <location>
        <begin position="137"/>
        <end position="149"/>
    </location>
</feature>
<dbReference type="GeneID" id="63799800"/>
<feature type="compositionally biased region" description="Low complexity" evidence="1">
    <location>
        <begin position="325"/>
        <end position="335"/>
    </location>
</feature>
<accession>A0A1Y1VVU7</accession>
<reference evidence="2 3" key="1">
    <citation type="submission" date="2016-07" db="EMBL/GenBank/DDBJ databases">
        <title>Pervasive Adenine N6-methylation of Active Genes in Fungi.</title>
        <authorList>
            <consortium name="DOE Joint Genome Institute"/>
            <person name="Mondo S.J."/>
            <person name="Dannebaum R.O."/>
            <person name="Kuo R.C."/>
            <person name="Labutti K."/>
            <person name="Haridas S."/>
            <person name="Kuo A."/>
            <person name="Salamov A."/>
            <person name="Ahrendt S.R."/>
            <person name="Lipzen A."/>
            <person name="Sullivan W."/>
            <person name="Andreopoulos W.B."/>
            <person name="Clum A."/>
            <person name="Lindquist E."/>
            <person name="Daum C."/>
            <person name="Ramamoorthy G.K."/>
            <person name="Gryganskyi A."/>
            <person name="Culley D."/>
            <person name="Magnuson J.K."/>
            <person name="James T.Y."/>
            <person name="O'Malley M.A."/>
            <person name="Stajich J.E."/>
            <person name="Spatafora J.W."/>
            <person name="Visel A."/>
            <person name="Grigoriev I.V."/>
        </authorList>
    </citation>
    <scope>NUCLEOTIDE SEQUENCE [LARGE SCALE GENOMIC DNA]</scope>
    <source>
        <strain evidence="2 3">ATCC 12442</strain>
    </source>
</reference>
<dbReference type="EMBL" id="MCFD01000030">
    <property type="protein sequence ID" value="ORX65417.1"/>
    <property type="molecule type" value="Genomic_DNA"/>
</dbReference>
<dbReference type="RefSeq" id="XP_040739622.1">
    <property type="nucleotide sequence ID" value="XM_040883152.1"/>
</dbReference>
<evidence type="ECO:0000313" key="3">
    <source>
        <dbReference type="Proteomes" id="UP000193922"/>
    </source>
</evidence>
<dbReference type="Proteomes" id="UP000193922">
    <property type="component" value="Unassembled WGS sequence"/>
</dbReference>
<name>A0A1Y1VVU7_9FUNG</name>
<dbReference type="AlphaFoldDB" id="A0A1Y1VVU7"/>
<feature type="compositionally biased region" description="Polar residues" evidence="1">
    <location>
        <begin position="221"/>
        <end position="231"/>
    </location>
</feature>
<comment type="caution">
    <text evidence="2">The sequence shown here is derived from an EMBL/GenBank/DDBJ whole genome shotgun (WGS) entry which is preliminary data.</text>
</comment>
<feature type="region of interest" description="Disordered" evidence="1">
    <location>
        <begin position="325"/>
        <end position="344"/>
    </location>
</feature>
<feature type="compositionally biased region" description="Basic and acidic residues" evidence="1">
    <location>
        <begin position="275"/>
        <end position="284"/>
    </location>
</feature>
<feature type="region of interest" description="Disordered" evidence="1">
    <location>
        <begin position="137"/>
        <end position="176"/>
    </location>
</feature>
<evidence type="ECO:0000313" key="2">
    <source>
        <dbReference type="EMBL" id="ORX65417.1"/>
    </source>
</evidence>
<feature type="region of interest" description="Disordered" evidence="1">
    <location>
        <begin position="203"/>
        <end position="239"/>
    </location>
</feature>
<protein>
    <submittedName>
        <fullName evidence="2">Uncharacterized protein</fullName>
    </submittedName>
</protein>
<dbReference type="OrthoDB" id="5587759at2759"/>
<feature type="compositionally biased region" description="Low complexity" evidence="1">
    <location>
        <begin position="264"/>
        <end position="274"/>
    </location>
</feature>
<keyword evidence="3" id="KW-1185">Reference proteome</keyword>
<proteinExistence type="predicted"/>
<organism evidence="2 3">
    <name type="scientific">Linderina pennispora</name>
    <dbReference type="NCBI Taxonomy" id="61395"/>
    <lineage>
        <taxon>Eukaryota</taxon>
        <taxon>Fungi</taxon>
        <taxon>Fungi incertae sedis</taxon>
        <taxon>Zoopagomycota</taxon>
        <taxon>Kickxellomycotina</taxon>
        <taxon>Kickxellomycetes</taxon>
        <taxon>Kickxellales</taxon>
        <taxon>Kickxellaceae</taxon>
        <taxon>Linderina</taxon>
    </lineage>
</organism>